<evidence type="ECO:0000313" key="3">
    <source>
        <dbReference type="Proteomes" id="UP000780801"/>
    </source>
</evidence>
<feature type="compositionally biased region" description="Low complexity" evidence="1">
    <location>
        <begin position="49"/>
        <end position="63"/>
    </location>
</feature>
<feature type="non-terminal residue" evidence="2">
    <location>
        <position position="117"/>
    </location>
</feature>
<dbReference type="AlphaFoldDB" id="A0A9P6FQL5"/>
<comment type="caution">
    <text evidence="2">The sequence shown here is derived from an EMBL/GenBank/DDBJ whole genome shotgun (WGS) entry which is preliminary data.</text>
</comment>
<sequence>MAKPRKRAQGSKKHENGTSEADQSTHSNGASTHEPSQSNSDDTEHQLNGKGSSHTSGSDSESSAVNGHDFSAIHSNTPTPIYRAIRFFFNMCLHSFYAHVEVEGTENIAPDNYPAIL</sequence>
<protein>
    <submittedName>
        <fullName evidence="2">Uncharacterized protein</fullName>
    </submittedName>
</protein>
<organism evidence="2 3">
    <name type="scientific">Lunasporangiospora selenospora</name>
    <dbReference type="NCBI Taxonomy" id="979761"/>
    <lineage>
        <taxon>Eukaryota</taxon>
        <taxon>Fungi</taxon>
        <taxon>Fungi incertae sedis</taxon>
        <taxon>Mucoromycota</taxon>
        <taxon>Mortierellomycotina</taxon>
        <taxon>Mortierellomycetes</taxon>
        <taxon>Mortierellales</taxon>
        <taxon>Mortierellaceae</taxon>
        <taxon>Lunasporangiospora</taxon>
    </lineage>
</organism>
<evidence type="ECO:0000256" key="1">
    <source>
        <dbReference type="SAM" id="MobiDB-lite"/>
    </source>
</evidence>
<proteinExistence type="predicted"/>
<evidence type="ECO:0000313" key="2">
    <source>
        <dbReference type="EMBL" id="KAF9579574.1"/>
    </source>
</evidence>
<feature type="compositionally biased region" description="Polar residues" evidence="1">
    <location>
        <begin position="18"/>
        <end position="40"/>
    </location>
</feature>
<reference evidence="2" key="1">
    <citation type="journal article" date="2020" name="Fungal Divers.">
        <title>Resolving the Mortierellaceae phylogeny through synthesis of multi-gene phylogenetics and phylogenomics.</title>
        <authorList>
            <person name="Vandepol N."/>
            <person name="Liber J."/>
            <person name="Desiro A."/>
            <person name="Na H."/>
            <person name="Kennedy M."/>
            <person name="Barry K."/>
            <person name="Grigoriev I.V."/>
            <person name="Miller A.N."/>
            <person name="O'Donnell K."/>
            <person name="Stajich J.E."/>
            <person name="Bonito G."/>
        </authorList>
    </citation>
    <scope>NUCLEOTIDE SEQUENCE</scope>
    <source>
        <strain evidence="2">KOD1015</strain>
    </source>
</reference>
<gene>
    <name evidence="2" type="ORF">BGW38_004116</name>
</gene>
<feature type="compositionally biased region" description="Basic residues" evidence="1">
    <location>
        <begin position="1"/>
        <end position="11"/>
    </location>
</feature>
<dbReference type="OrthoDB" id="5567124at2759"/>
<feature type="region of interest" description="Disordered" evidence="1">
    <location>
        <begin position="1"/>
        <end position="76"/>
    </location>
</feature>
<keyword evidence="3" id="KW-1185">Reference proteome</keyword>
<accession>A0A9P6FQL5</accession>
<dbReference type="Proteomes" id="UP000780801">
    <property type="component" value="Unassembled WGS sequence"/>
</dbReference>
<dbReference type="EMBL" id="JAABOA010002664">
    <property type="protein sequence ID" value="KAF9579574.1"/>
    <property type="molecule type" value="Genomic_DNA"/>
</dbReference>
<name>A0A9P6FQL5_9FUNG</name>